<keyword evidence="2" id="KW-0378">Hydrolase</keyword>
<reference evidence="2" key="1">
    <citation type="submission" date="2020-02" db="EMBL/GenBank/DDBJ databases">
        <authorList>
            <person name="Meier V. D."/>
        </authorList>
    </citation>
    <scope>NUCLEOTIDE SEQUENCE</scope>
    <source>
        <strain evidence="2">AVDCRST_MAG12</strain>
    </source>
</reference>
<feature type="compositionally biased region" description="Basic residues" evidence="1">
    <location>
        <begin position="82"/>
        <end position="95"/>
    </location>
</feature>
<evidence type="ECO:0000256" key="1">
    <source>
        <dbReference type="SAM" id="MobiDB-lite"/>
    </source>
</evidence>
<proteinExistence type="predicted"/>
<dbReference type="GO" id="GO:0006508">
    <property type="term" value="P:proteolysis"/>
    <property type="evidence" value="ECO:0007669"/>
    <property type="project" value="UniProtKB-KW"/>
</dbReference>
<dbReference type="EMBL" id="CADCVK010000436">
    <property type="protein sequence ID" value="CAA9508934.1"/>
    <property type="molecule type" value="Genomic_DNA"/>
</dbReference>
<keyword evidence="2" id="KW-0645">Protease</keyword>
<accession>A0A6J4SY82</accession>
<gene>
    <name evidence="2" type="ORF">AVDCRST_MAG12-3110</name>
</gene>
<protein>
    <submittedName>
        <fullName evidence="2">FIG004556: membrane metalloprotease</fullName>
    </submittedName>
</protein>
<organism evidence="2">
    <name type="scientific">uncultured Rubrobacteraceae bacterium</name>
    <dbReference type="NCBI Taxonomy" id="349277"/>
    <lineage>
        <taxon>Bacteria</taxon>
        <taxon>Bacillati</taxon>
        <taxon>Actinomycetota</taxon>
        <taxon>Rubrobacteria</taxon>
        <taxon>Rubrobacterales</taxon>
        <taxon>Rubrobacteraceae</taxon>
        <taxon>environmental samples</taxon>
    </lineage>
</organism>
<dbReference type="GO" id="GO:0008237">
    <property type="term" value="F:metallopeptidase activity"/>
    <property type="evidence" value="ECO:0007669"/>
    <property type="project" value="UniProtKB-KW"/>
</dbReference>
<evidence type="ECO:0000313" key="2">
    <source>
        <dbReference type="EMBL" id="CAA9508934.1"/>
    </source>
</evidence>
<keyword evidence="2" id="KW-0482">Metalloprotease</keyword>
<feature type="region of interest" description="Disordered" evidence="1">
    <location>
        <begin position="1"/>
        <end position="198"/>
    </location>
</feature>
<sequence>VPRPLPGQPISRRRVPLGARDRHNRPRGRPRHLRLLARRRHRLPRRPGDAKPRLPPGRARQPHAAHGGLRVGQADTGDALKATRRYLRPRGRGLRRAPLEPSDRGRLRRPLPDTHLPGRLPGPHRGDDGLHQRPALRLQPHPHPPARRLEDPLPVPPARPGRLRGLHEPVRAHDPVRPDHHLLRHQPPDLQLSADPRCPDTLRLRPAADRFL</sequence>
<feature type="non-terminal residue" evidence="2">
    <location>
        <position position="212"/>
    </location>
</feature>
<dbReference type="AlphaFoldDB" id="A0A6J4SY82"/>
<feature type="compositionally biased region" description="Basic and acidic residues" evidence="1">
    <location>
        <begin position="165"/>
        <end position="181"/>
    </location>
</feature>
<feature type="compositionally biased region" description="Basic residues" evidence="1">
    <location>
        <begin position="22"/>
        <end position="45"/>
    </location>
</feature>
<feature type="non-terminal residue" evidence="2">
    <location>
        <position position="1"/>
    </location>
</feature>
<name>A0A6J4SY82_9ACTN</name>